<comment type="caution">
    <text evidence="2">The sequence shown here is derived from an EMBL/GenBank/DDBJ whole genome shotgun (WGS) entry which is preliminary data.</text>
</comment>
<dbReference type="Proteomes" id="UP001589733">
    <property type="component" value="Unassembled WGS sequence"/>
</dbReference>
<sequence>MRELPVLHAVEHVQVISTARWNTLMEQSHRPIRPQERSQIGVKNPRRT</sequence>
<name>A0ABV6AV46_9DEIO</name>
<feature type="region of interest" description="Disordered" evidence="1">
    <location>
        <begin position="26"/>
        <end position="48"/>
    </location>
</feature>
<protein>
    <recommendedName>
        <fullName evidence="4">Transposase</fullName>
    </recommendedName>
</protein>
<evidence type="ECO:0008006" key="4">
    <source>
        <dbReference type="Google" id="ProtNLM"/>
    </source>
</evidence>
<dbReference type="RefSeq" id="WP_380005257.1">
    <property type="nucleotide sequence ID" value="NZ_JBHLYR010000010.1"/>
</dbReference>
<keyword evidence="3" id="KW-1185">Reference proteome</keyword>
<dbReference type="EMBL" id="JBHLYR010000010">
    <property type="protein sequence ID" value="MFB9990877.1"/>
    <property type="molecule type" value="Genomic_DNA"/>
</dbReference>
<gene>
    <name evidence="2" type="ORF">ACFFLM_02610</name>
</gene>
<accession>A0ABV6AV46</accession>
<evidence type="ECO:0000313" key="2">
    <source>
        <dbReference type="EMBL" id="MFB9990877.1"/>
    </source>
</evidence>
<evidence type="ECO:0000256" key="1">
    <source>
        <dbReference type="SAM" id="MobiDB-lite"/>
    </source>
</evidence>
<organism evidence="2 3">
    <name type="scientific">Deinococcus oregonensis</name>
    <dbReference type="NCBI Taxonomy" id="1805970"/>
    <lineage>
        <taxon>Bacteria</taxon>
        <taxon>Thermotogati</taxon>
        <taxon>Deinococcota</taxon>
        <taxon>Deinococci</taxon>
        <taxon>Deinococcales</taxon>
        <taxon>Deinococcaceae</taxon>
        <taxon>Deinococcus</taxon>
    </lineage>
</organism>
<feature type="compositionally biased region" description="Basic and acidic residues" evidence="1">
    <location>
        <begin position="27"/>
        <end position="36"/>
    </location>
</feature>
<proteinExistence type="predicted"/>
<reference evidence="2 3" key="1">
    <citation type="submission" date="2024-09" db="EMBL/GenBank/DDBJ databases">
        <authorList>
            <person name="Sun Q."/>
            <person name="Mori K."/>
        </authorList>
    </citation>
    <scope>NUCLEOTIDE SEQUENCE [LARGE SCALE GENOMIC DNA]</scope>
    <source>
        <strain evidence="2 3">JCM 13503</strain>
    </source>
</reference>
<evidence type="ECO:0000313" key="3">
    <source>
        <dbReference type="Proteomes" id="UP001589733"/>
    </source>
</evidence>